<dbReference type="EMBL" id="FXTO01000001">
    <property type="protein sequence ID" value="SMO36250.1"/>
    <property type="molecule type" value="Genomic_DNA"/>
</dbReference>
<evidence type="ECO:0000313" key="2">
    <source>
        <dbReference type="Proteomes" id="UP000316030"/>
    </source>
</evidence>
<dbReference type="OrthoDB" id="7409377at2"/>
<reference evidence="1 2" key="1">
    <citation type="submission" date="2017-05" db="EMBL/GenBank/DDBJ databases">
        <authorList>
            <person name="Varghese N."/>
            <person name="Submissions S."/>
        </authorList>
    </citation>
    <scope>NUCLEOTIDE SEQUENCE [LARGE SCALE GENOMIC DNA]</scope>
    <source>
        <strain evidence="1 2">DSM 29506</strain>
    </source>
</reference>
<keyword evidence="2" id="KW-1185">Reference proteome</keyword>
<protein>
    <submittedName>
        <fullName evidence="1">Formate dehydrogenase delta subunit</fullName>
    </submittedName>
</protein>
<gene>
    <name evidence="1" type="ORF">SAMN06265173_101267</name>
</gene>
<dbReference type="AlphaFoldDB" id="A0A521ANN5"/>
<evidence type="ECO:0000313" key="1">
    <source>
        <dbReference type="EMBL" id="SMO36250.1"/>
    </source>
</evidence>
<dbReference type="Pfam" id="PF11390">
    <property type="entry name" value="FdsD"/>
    <property type="match status" value="1"/>
</dbReference>
<sequence>MSPEKMIMMANQIATFFHSQPGADQAQRVADHLNDFWDPRMRRQLARLMEDGSTGFDPLVTAAFPLVRVPVE</sequence>
<dbReference type="InterPro" id="IPR021074">
    <property type="entry name" value="Formate_DH_dsu"/>
</dbReference>
<accession>A0A521ANN5</accession>
<dbReference type="RefSeq" id="WP_142491573.1">
    <property type="nucleotide sequence ID" value="NZ_FXTO01000001.1"/>
</dbReference>
<dbReference type="Proteomes" id="UP000316030">
    <property type="component" value="Unassembled WGS sequence"/>
</dbReference>
<organism evidence="1 2">
    <name type="scientific">Thalassovita litoralis</name>
    <dbReference type="NCBI Taxonomy" id="1010611"/>
    <lineage>
        <taxon>Bacteria</taxon>
        <taxon>Pseudomonadati</taxon>
        <taxon>Pseudomonadota</taxon>
        <taxon>Alphaproteobacteria</taxon>
        <taxon>Rhodobacterales</taxon>
        <taxon>Roseobacteraceae</taxon>
        <taxon>Thalassovita</taxon>
    </lineage>
</organism>
<proteinExistence type="predicted"/>
<name>A0A521ANN5_9RHOB</name>